<keyword evidence="1" id="KW-0312">Gluconeogenesis</keyword>
<sequence>VLHDYSFIDDDPRAITRLANGLWERDHSMWKGTPAQIRNSLGWIDGASTSLSSLDCLLDVAASTSQNISRIVLIGMGGGSLGARALIDSSNLSNQIPTYFADSTNSSQIRFLTQLVSSGKSLFIVSSKSGSTQETISLFRYFHRHVRNDIAVEADGSKFVAITDPGSPLEIIANSHSFEATIFGQHDVGGRYSILTPFGIFPAAISGVKTKEILLGAIQESDHCREHFVDASTFSLVRYLSDCLKQCRDKLIIIADEPLASLASWIEQLISESLGKDGKGIIPVCGIDIGNLKYLGDDCAIVRLEGALRSSAVDQN</sequence>
<dbReference type="GO" id="GO:0006094">
    <property type="term" value="P:gluconeogenesis"/>
    <property type="evidence" value="ECO:0007669"/>
    <property type="project" value="UniProtKB-KW"/>
</dbReference>
<dbReference type="GO" id="GO:0097367">
    <property type="term" value="F:carbohydrate derivative binding"/>
    <property type="evidence" value="ECO:0007669"/>
    <property type="project" value="InterPro"/>
</dbReference>
<keyword evidence="3" id="KW-0413">Isomerase</keyword>
<name>A0A382HUY4_9ZZZZ</name>
<dbReference type="InterPro" id="IPR001672">
    <property type="entry name" value="G6P_Isomerase"/>
</dbReference>
<dbReference type="PANTHER" id="PTHR11469:SF1">
    <property type="entry name" value="GLUCOSE-6-PHOSPHATE ISOMERASE"/>
    <property type="match status" value="1"/>
</dbReference>
<accession>A0A382HUY4</accession>
<proteinExistence type="predicted"/>
<dbReference type="Gene3D" id="3.40.50.10490">
    <property type="entry name" value="Glucose-6-phosphate isomerase like protein, domain 1"/>
    <property type="match status" value="2"/>
</dbReference>
<evidence type="ECO:0000256" key="3">
    <source>
        <dbReference type="ARBA" id="ARBA00023235"/>
    </source>
</evidence>
<protein>
    <recommendedName>
        <fullName evidence="5">Glucose-6-phosphate isomerase</fullName>
    </recommendedName>
</protein>
<dbReference type="SUPFAM" id="SSF53697">
    <property type="entry name" value="SIS domain"/>
    <property type="match status" value="1"/>
</dbReference>
<dbReference type="GO" id="GO:0048029">
    <property type="term" value="F:monosaccharide binding"/>
    <property type="evidence" value="ECO:0007669"/>
    <property type="project" value="TreeGrafter"/>
</dbReference>
<evidence type="ECO:0000256" key="1">
    <source>
        <dbReference type="ARBA" id="ARBA00022432"/>
    </source>
</evidence>
<dbReference type="AlphaFoldDB" id="A0A382HUY4"/>
<reference evidence="4" key="1">
    <citation type="submission" date="2018-05" db="EMBL/GenBank/DDBJ databases">
        <authorList>
            <person name="Lanie J.A."/>
            <person name="Ng W.-L."/>
            <person name="Kazmierczak K.M."/>
            <person name="Andrzejewski T.M."/>
            <person name="Davidsen T.M."/>
            <person name="Wayne K.J."/>
            <person name="Tettelin H."/>
            <person name="Glass J.I."/>
            <person name="Rusch D."/>
            <person name="Podicherti R."/>
            <person name="Tsui H.-C.T."/>
            <person name="Winkler M.E."/>
        </authorList>
    </citation>
    <scope>NUCLEOTIDE SEQUENCE</scope>
</reference>
<dbReference type="InterPro" id="IPR046348">
    <property type="entry name" value="SIS_dom_sf"/>
</dbReference>
<dbReference type="GO" id="GO:0006096">
    <property type="term" value="P:glycolytic process"/>
    <property type="evidence" value="ECO:0007669"/>
    <property type="project" value="UniProtKB-KW"/>
</dbReference>
<dbReference type="PRINTS" id="PR00662">
    <property type="entry name" value="G6PISOMERASE"/>
</dbReference>
<feature type="non-terminal residue" evidence="4">
    <location>
        <position position="1"/>
    </location>
</feature>
<evidence type="ECO:0000313" key="4">
    <source>
        <dbReference type="EMBL" id="SVB90727.1"/>
    </source>
</evidence>
<dbReference type="GO" id="GO:0051156">
    <property type="term" value="P:glucose 6-phosphate metabolic process"/>
    <property type="evidence" value="ECO:0007669"/>
    <property type="project" value="TreeGrafter"/>
</dbReference>
<evidence type="ECO:0000256" key="2">
    <source>
        <dbReference type="ARBA" id="ARBA00023152"/>
    </source>
</evidence>
<keyword evidence="2" id="KW-0324">Glycolysis</keyword>
<feature type="non-terminal residue" evidence="4">
    <location>
        <position position="316"/>
    </location>
</feature>
<dbReference type="EMBL" id="UINC01063270">
    <property type="protein sequence ID" value="SVB90727.1"/>
    <property type="molecule type" value="Genomic_DNA"/>
</dbReference>
<dbReference type="PROSITE" id="PS51463">
    <property type="entry name" value="P_GLUCOSE_ISOMERASE_3"/>
    <property type="match status" value="1"/>
</dbReference>
<dbReference type="Pfam" id="PF00342">
    <property type="entry name" value="PGI"/>
    <property type="match status" value="1"/>
</dbReference>
<gene>
    <name evidence="4" type="ORF">METZ01_LOCUS243581</name>
</gene>
<dbReference type="GO" id="GO:0004347">
    <property type="term" value="F:glucose-6-phosphate isomerase activity"/>
    <property type="evidence" value="ECO:0007669"/>
    <property type="project" value="InterPro"/>
</dbReference>
<evidence type="ECO:0008006" key="5">
    <source>
        <dbReference type="Google" id="ProtNLM"/>
    </source>
</evidence>
<dbReference type="GO" id="GO:0005829">
    <property type="term" value="C:cytosol"/>
    <property type="evidence" value="ECO:0007669"/>
    <property type="project" value="TreeGrafter"/>
</dbReference>
<organism evidence="4">
    <name type="scientific">marine metagenome</name>
    <dbReference type="NCBI Taxonomy" id="408172"/>
    <lineage>
        <taxon>unclassified sequences</taxon>
        <taxon>metagenomes</taxon>
        <taxon>ecological metagenomes</taxon>
    </lineage>
</organism>
<dbReference type="PANTHER" id="PTHR11469">
    <property type="entry name" value="GLUCOSE-6-PHOSPHATE ISOMERASE"/>
    <property type="match status" value="1"/>
</dbReference>